<accession>A0ABY0S1U2</accession>
<sequence>MGFLRIIRKWALRDKMPIREIARRTGVSRNTIKKYLRTGIVEPEFQILDRPSKLDPYAEKLTGWLLSEQRKSRKERRTANGQADACGSGSARF</sequence>
<dbReference type="InterPro" id="IPR017894">
    <property type="entry name" value="HTH_IS21_transposase_type"/>
</dbReference>
<gene>
    <name evidence="3" type="ORF">SAMN04488512_1052</name>
</gene>
<feature type="region of interest" description="Disordered" evidence="1">
    <location>
        <begin position="72"/>
        <end position="93"/>
    </location>
</feature>
<protein>
    <submittedName>
        <fullName evidence="3">Helix-turn-helix domain of resolvase</fullName>
    </submittedName>
</protein>
<evidence type="ECO:0000313" key="4">
    <source>
        <dbReference type="Proteomes" id="UP000198646"/>
    </source>
</evidence>
<reference evidence="3 4" key="1">
    <citation type="submission" date="2016-10" db="EMBL/GenBank/DDBJ databases">
        <authorList>
            <person name="Varghese N."/>
            <person name="Submissions S."/>
        </authorList>
    </citation>
    <scope>NUCLEOTIDE SEQUENCE [LARGE SCALE GENOMIC DNA]</scope>
    <source>
        <strain evidence="3 4">DSM 17584</strain>
    </source>
</reference>
<dbReference type="InterPro" id="IPR006120">
    <property type="entry name" value="Resolvase_HTH_dom"/>
</dbReference>
<name>A0ABY0S1U2_9RHOB</name>
<feature type="domain" description="HTH IS21-type" evidence="2">
    <location>
        <begin position="3"/>
        <end position="65"/>
    </location>
</feature>
<dbReference type="EMBL" id="FNJD01000005">
    <property type="protein sequence ID" value="SDO71484.1"/>
    <property type="molecule type" value="Genomic_DNA"/>
</dbReference>
<dbReference type="Proteomes" id="UP000198646">
    <property type="component" value="Unassembled WGS sequence"/>
</dbReference>
<dbReference type="Pfam" id="PF02796">
    <property type="entry name" value="HTH_7"/>
    <property type="match status" value="1"/>
</dbReference>
<dbReference type="PROSITE" id="PS50531">
    <property type="entry name" value="HTH_IS21"/>
    <property type="match status" value="1"/>
</dbReference>
<proteinExistence type="predicted"/>
<evidence type="ECO:0000313" key="3">
    <source>
        <dbReference type="EMBL" id="SDO71484.1"/>
    </source>
</evidence>
<dbReference type="Gene3D" id="1.10.10.60">
    <property type="entry name" value="Homeodomain-like"/>
    <property type="match status" value="1"/>
</dbReference>
<evidence type="ECO:0000256" key="1">
    <source>
        <dbReference type="SAM" id="MobiDB-lite"/>
    </source>
</evidence>
<comment type="caution">
    <text evidence="3">The sequence shown here is derived from an EMBL/GenBank/DDBJ whole genome shotgun (WGS) entry which is preliminary data.</text>
</comment>
<keyword evidence="4" id="KW-1185">Reference proteome</keyword>
<organism evidence="3 4">
    <name type="scientific">Sulfitobacter litoralis</name>
    <dbReference type="NCBI Taxonomy" id="335975"/>
    <lineage>
        <taxon>Bacteria</taxon>
        <taxon>Pseudomonadati</taxon>
        <taxon>Pseudomonadota</taxon>
        <taxon>Alphaproteobacteria</taxon>
        <taxon>Rhodobacterales</taxon>
        <taxon>Roseobacteraceae</taxon>
        <taxon>Sulfitobacter</taxon>
    </lineage>
</organism>
<evidence type="ECO:0000259" key="2">
    <source>
        <dbReference type="PROSITE" id="PS50531"/>
    </source>
</evidence>